<reference evidence="3 4" key="1">
    <citation type="submission" date="2018-05" db="EMBL/GenBank/DDBJ databases">
        <title>Whole genome sequencing for identification of molecular markers to develop diagnostic detection tools for the regulated plant pathogen Lachnellula willkommii.</title>
        <authorList>
            <person name="Giroux E."/>
            <person name="Bilodeau G."/>
        </authorList>
    </citation>
    <scope>NUCLEOTIDE SEQUENCE [LARGE SCALE GENOMIC DNA]</scope>
    <source>
        <strain evidence="3 4">CBS 625.97</strain>
    </source>
</reference>
<feature type="transmembrane region" description="Helical" evidence="2">
    <location>
        <begin position="170"/>
        <end position="196"/>
    </location>
</feature>
<dbReference type="PANTHER" id="PTHR42069">
    <property type="entry name" value="HYPHAL ANASTAMOSIS-8 PROTEIN"/>
    <property type="match status" value="1"/>
</dbReference>
<evidence type="ECO:0008006" key="5">
    <source>
        <dbReference type="Google" id="ProtNLM"/>
    </source>
</evidence>
<comment type="caution">
    <text evidence="3">The sequence shown here is derived from an EMBL/GenBank/DDBJ whole genome shotgun (WGS) entry which is preliminary data.</text>
</comment>
<accession>A0A7D8YV30</accession>
<name>A0A7D8YV30_9HELO</name>
<gene>
    <name evidence="3" type="ORF">LCER1_G003979</name>
</gene>
<keyword evidence="2" id="KW-1133">Transmembrane helix</keyword>
<feature type="region of interest" description="Disordered" evidence="1">
    <location>
        <begin position="50"/>
        <end position="70"/>
    </location>
</feature>
<feature type="transmembrane region" description="Helical" evidence="2">
    <location>
        <begin position="86"/>
        <end position="111"/>
    </location>
</feature>
<evidence type="ECO:0000313" key="4">
    <source>
        <dbReference type="Proteomes" id="UP000481288"/>
    </source>
</evidence>
<feature type="transmembrane region" description="Helical" evidence="2">
    <location>
        <begin position="246"/>
        <end position="265"/>
    </location>
</feature>
<sequence length="274" mass="29657">MSGINEGRQPNVVVPVPSAYTRQLSYGPSKITPHNPLIYDANAESNQAAAGSGVAEVDSDDEKGEGKTSTGTERSSLLIFLKDSRIYVRVLAIVIMIISLSLILTAVVQFAQAKKKPGHPLDDVPKPAGITDNPCIVFSGVAAMNLLLSISLFVLSCVSSKVLGPFNKSVNAFNAAFAILSAIGFATSMGACFFLNKQTKLRNDLWKWSCDSHKAGVITNALDFKLVCHVVNYGWKFGLVQASLELLTFIISVTAFIILKYSYFVRYGHTGRIF</sequence>
<evidence type="ECO:0000313" key="3">
    <source>
        <dbReference type="EMBL" id="TVY55334.1"/>
    </source>
</evidence>
<dbReference type="PANTHER" id="PTHR42069:SF1">
    <property type="entry name" value="MARVEL DOMAIN-CONTAINING PROTEIN"/>
    <property type="match status" value="1"/>
</dbReference>
<dbReference type="Proteomes" id="UP000481288">
    <property type="component" value="Unassembled WGS sequence"/>
</dbReference>
<dbReference type="EMBL" id="QGMG01000252">
    <property type="protein sequence ID" value="TVY55334.1"/>
    <property type="molecule type" value="Genomic_DNA"/>
</dbReference>
<keyword evidence="2" id="KW-0812">Transmembrane</keyword>
<feature type="transmembrane region" description="Helical" evidence="2">
    <location>
        <begin position="136"/>
        <end position="158"/>
    </location>
</feature>
<evidence type="ECO:0000256" key="1">
    <source>
        <dbReference type="SAM" id="MobiDB-lite"/>
    </source>
</evidence>
<evidence type="ECO:0000256" key="2">
    <source>
        <dbReference type="SAM" id="Phobius"/>
    </source>
</evidence>
<keyword evidence="2" id="KW-0472">Membrane</keyword>
<proteinExistence type="predicted"/>
<organism evidence="3 4">
    <name type="scientific">Lachnellula cervina</name>
    <dbReference type="NCBI Taxonomy" id="1316786"/>
    <lineage>
        <taxon>Eukaryota</taxon>
        <taxon>Fungi</taxon>
        <taxon>Dikarya</taxon>
        <taxon>Ascomycota</taxon>
        <taxon>Pezizomycotina</taxon>
        <taxon>Leotiomycetes</taxon>
        <taxon>Helotiales</taxon>
        <taxon>Lachnaceae</taxon>
        <taxon>Lachnellula</taxon>
    </lineage>
</organism>
<protein>
    <recommendedName>
        <fullName evidence="5">MARVEL domain-containing protein</fullName>
    </recommendedName>
</protein>
<dbReference type="OrthoDB" id="3511277at2759"/>
<keyword evidence="4" id="KW-1185">Reference proteome</keyword>
<dbReference type="AlphaFoldDB" id="A0A7D8YV30"/>